<gene>
    <name evidence="1" type="ORF">B0T14DRAFT_70589</name>
</gene>
<dbReference type="EMBL" id="JAULSU010000001">
    <property type="protein sequence ID" value="KAK0633502.1"/>
    <property type="molecule type" value="Genomic_DNA"/>
</dbReference>
<organism evidence="1 2">
    <name type="scientific">Immersiella caudata</name>
    <dbReference type="NCBI Taxonomy" id="314043"/>
    <lineage>
        <taxon>Eukaryota</taxon>
        <taxon>Fungi</taxon>
        <taxon>Dikarya</taxon>
        <taxon>Ascomycota</taxon>
        <taxon>Pezizomycotina</taxon>
        <taxon>Sordariomycetes</taxon>
        <taxon>Sordariomycetidae</taxon>
        <taxon>Sordariales</taxon>
        <taxon>Lasiosphaeriaceae</taxon>
        <taxon>Immersiella</taxon>
    </lineage>
</organism>
<proteinExistence type="predicted"/>
<evidence type="ECO:0000313" key="2">
    <source>
        <dbReference type="Proteomes" id="UP001175000"/>
    </source>
</evidence>
<keyword evidence="2" id="KW-1185">Reference proteome</keyword>
<protein>
    <submittedName>
        <fullName evidence="1">Uncharacterized protein</fullName>
    </submittedName>
</protein>
<dbReference type="Proteomes" id="UP001175000">
    <property type="component" value="Unassembled WGS sequence"/>
</dbReference>
<accession>A0AA40CCL5</accession>
<evidence type="ECO:0000313" key="1">
    <source>
        <dbReference type="EMBL" id="KAK0633502.1"/>
    </source>
</evidence>
<comment type="caution">
    <text evidence="1">The sequence shown here is derived from an EMBL/GenBank/DDBJ whole genome shotgun (WGS) entry which is preliminary data.</text>
</comment>
<name>A0AA40CCL5_9PEZI</name>
<reference evidence="1" key="1">
    <citation type="submission" date="2023-06" db="EMBL/GenBank/DDBJ databases">
        <title>Genome-scale phylogeny and comparative genomics of the fungal order Sordariales.</title>
        <authorList>
            <consortium name="Lawrence Berkeley National Laboratory"/>
            <person name="Hensen N."/>
            <person name="Bonometti L."/>
            <person name="Westerberg I."/>
            <person name="Brannstrom I.O."/>
            <person name="Guillou S."/>
            <person name="Cros-Aarteil S."/>
            <person name="Calhoun S."/>
            <person name="Haridas S."/>
            <person name="Kuo A."/>
            <person name="Mondo S."/>
            <person name="Pangilinan J."/>
            <person name="Riley R."/>
            <person name="Labutti K."/>
            <person name="Andreopoulos B."/>
            <person name="Lipzen A."/>
            <person name="Chen C."/>
            <person name="Yanf M."/>
            <person name="Daum C."/>
            <person name="Ng V."/>
            <person name="Clum A."/>
            <person name="Steindorff A."/>
            <person name="Ohm R."/>
            <person name="Martin F."/>
            <person name="Silar P."/>
            <person name="Natvig D."/>
            <person name="Lalanne C."/>
            <person name="Gautier V."/>
            <person name="Ament-Velasquez S.L."/>
            <person name="Kruys A."/>
            <person name="Hutchinson M.I."/>
            <person name="Powell A.J."/>
            <person name="Barry K."/>
            <person name="Miller A.N."/>
            <person name="Grigoriev I.V."/>
            <person name="Debuchy R."/>
            <person name="Gladieux P."/>
            <person name="Thoren M.H."/>
            <person name="Johannesson H."/>
        </authorList>
    </citation>
    <scope>NUCLEOTIDE SEQUENCE</scope>
    <source>
        <strain evidence="1">CBS 606.72</strain>
    </source>
</reference>
<dbReference type="AlphaFoldDB" id="A0AA40CCL5"/>
<sequence length="199" mass="21442">MELVELLAKTGQHDRHHHHHHSLTYKLASAAALQVTSMPTSLDPASTSATCCRRPPRTAWLSASAPAYLRLPGQWLRCGMWDVGCGMLGCVLGAVVGERSLPAVPTPCHGFEHHFDGTDILYICRASPNTVHTHTLVKASVARVGCLSPAVPSSSPRLEPAGSSLAYRHRELLTPCYFPPAISCQPPFHHGGPSRLMSS</sequence>